<evidence type="ECO:0000313" key="1">
    <source>
        <dbReference type="EMBL" id="CAE0128335.1"/>
    </source>
</evidence>
<protein>
    <recommendedName>
        <fullName evidence="2">HEAT repeat domain-containing protein</fullName>
    </recommendedName>
</protein>
<accession>A0A7S3B9C5</accession>
<evidence type="ECO:0008006" key="2">
    <source>
        <dbReference type="Google" id="ProtNLM"/>
    </source>
</evidence>
<name>A0A7S3B9C5_9EUKA</name>
<gene>
    <name evidence="1" type="ORF">HERI1096_LOCUS27071</name>
</gene>
<dbReference type="AlphaFoldDB" id="A0A7S3B9C5"/>
<dbReference type="EMBL" id="HBHX01048875">
    <property type="protein sequence ID" value="CAE0128335.1"/>
    <property type="molecule type" value="Transcribed_RNA"/>
</dbReference>
<proteinExistence type="predicted"/>
<organism evidence="1">
    <name type="scientific">Haptolina ericina</name>
    <dbReference type="NCBI Taxonomy" id="156174"/>
    <lineage>
        <taxon>Eukaryota</taxon>
        <taxon>Haptista</taxon>
        <taxon>Haptophyta</taxon>
        <taxon>Prymnesiophyceae</taxon>
        <taxon>Prymnesiales</taxon>
        <taxon>Prymnesiaceae</taxon>
        <taxon>Haptolina</taxon>
    </lineage>
</organism>
<reference evidence="1" key="1">
    <citation type="submission" date="2021-01" db="EMBL/GenBank/DDBJ databases">
        <authorList>
            <person name="Corre E."/>
            <person name="Pelletier E."/>
            <person name="Niang G."/>
            <person name="Scheremetjew M."/>
            <person name="Finn R."/>
            <person name="Kale V."/>
            <person name="Holt S."/>
            <person name="Cochrane G."/>
            <person name="Meng A."/>
            <person name="Brown T."/>
            <person name="Cohen L."/>
        </authorList>
    </citation>
    <scope>NUCLEOTIDE SEQUENCE</scope>
    <source>
        <strain evidence="1">CCMP281</strain>
    </source>
</reference>
<sequence length="142" mass="15885">MLSGLLSPGDGATQTLRTPKDERVFALQAIERLPMEHLRHYVQEVIPLLADQGVDQFAWGAFKRLPPDVLAEQVQPTIRPFLSHPNSLLRAYALGAMAKLEPAVLASHRALIEPCASDQRDDWGPWRREAQKILDRLDALSS</sequence>